<evidence type="ECO:0000313" key="13">
    <source>
        <dbReference type="Proteomes" id="UP000054304"/>
    </source>
</evidence>
<evidence type="ECO:0000259" key="10">
    <source>
        <dbReference type="Pfam" id="PF11635"/>
    </source>
</evidence>
<dbReference type="HOGENOM" id="CLU_311703_0_0_1"/>
<dbReference type="GO" id="GO:0034605">
    <property type="term" value="P:cellular response to heat"/>
    <property type="evidence" value="ECO:0007669"/>
    <property type="project" value="EnsemblFungi"/>
</dbReference>
<dbReference type="EMBL" id="LN736364">
    <property type="protein sequence ID" value="CEP62615.1"/>
    <property type="molecule type" value="Genomic_DNA"/>
</dbReference>
<dbReference type="GO" id="GO:0000122">
    <property type="term" value="P:negative regulation of transcription by RNA polymerase II"/>
    <property type="evidence" value="ECO:0007669"/>
    <property type="project" value="EnsemblFungi"/>
</dbReference>
<dbReference type="OrthoDB" id="4139168at2759"/>
<comment type="subcellular location">
    <subcellularLocation>
        <location evidence="1 9">Nucleus</location>
    </subcellularLocation>
</comment>
<dbReference type="InterPro" id="IPR021665">
    <property type="entry name" value="Mediator_Med16_N"/>
</dbReference>
<name>A0A0C7N3T3_9SACH</name>
<dbReference type="PANTHER" id="PTHR13224:SF6">
    <property type="entry name" value="MEDIATOR OF RNA POLYMERASE II TRANSCRIPTION SUBUNIT 16"/>
    <property type="match status" value="1"/>
</dbReference>
<sequence>MISSGSINRGLVSWSKTGVIAYVDNESDHSNLCITLLETINGTNWRLRPCKKYTIHPEMMQTPNTANGTSAAISGSSGGAQKTFNYLNSIHWNNTHNLPGDQLALFDDVGNLTVASAGQTLEGVSTLDNLVILFQDNGYKIHSQIVPLQESSSDKKITRSPIKRETHSTIVEFYWIGTHTPIFTLAGVRKDPTTSCYKSQVEQFQPLGITHPTSVKCACLGLRRGGQLDFWYQFSNSKDYKKISLHLSSIQESRNKQVDWIHCGKFAQMDEPQAMLIGTFSKLSGTLVFYKLTVDWNVPSQNSVPDPKLQLQHLLEFRPQFVSERQELIELKCFELLSAPNDKSYGIELLLNYEVTGASRSIIKRYKIRKFTPSPELCAVFGVVNNEEQPLPLCDYTFEEQSSYEFDSSTCAIELNATEDLVTFRFKNGRSTIYNRTTWTSDQDLAKVQNRDSISSPFSTGIRMPKTPPTGAFEWSQASPSYGLLISKVVGQESLHFDPVEAPVTDNAEDDVSVALGFAYAFVCSGHRQSSGEDLSIAIKTHLLKLGQVSEDRAEKFLKNLILIVYQLFGLTPDASKEFKDKLTMSRPVQKAMLLQTELACSFNHNSIYNMSRTALSLRNILFAFNGVSRNIQVLIHHSATMNFQQPNGKLYQFAFSKQDLIYSLIPSAKWFVKLVTFLTQQLIVLINSPNDKENTLVLGILGSKMTRQLLLSVLGEIKKVIHLITKFPETSFPVLNESSIYLRKILGDSPVNFEKFETFLADVNTKFSLLEESRSAKSTTRDTYLIIDGDIPPEVSQLKDFLLSYSNTAVLSHIKPAEVYFSDTRGLRILSSEMFQPRFLKLLQPLEDGLVVRSDVFSNDVPSSSLGVFETDDISREPLEFGKYKVKRCCRCGAVTRAGYPVTSENTIFSTSVTTKRWTSLYTKSCICSGLLYELDRSTLD</sequence>
<organism evidence="12 13">
    <name type="scientific">Lachancea lanzarotensis</name>
    <dbReference type="NCBI Taxonomy" id="1245769"/>
    <lineage>
        <taxon>Eukaryota</taxon>
        <taxon>Fungi</taxon>
        <taxon>Dikarya</taxon>
        <taxon>Ascomycota</taxon>
        <taxon>Saccharomycotina</taxon>
        <taxon>Saccharomycetes</taxon>
        <taxon>Saccharomycetales</taxon>
        <taxon>Saccharomycetaceae</taxon>
        <taxon>Lachancea</taxon>
    </lineage>
</organism>
<evidence type="ECO:0000313" key="12">
    <source>
        <dbReference type="EMBL" id="CEP62615.1"/>
    </source>
</evidence>
<reference evidence="12 13" key="1">
    <citation type="submission" date="2014-12" db="EMBL/GenBank/DDBJ databases">
        <authorList>
            <person name="Neuveglise Cecile"/>
        </authorList>
    </citation>
    <scope>NUCLEOTIDE SEQUENCE [LARGE SCALE GENOMIC DNA]</scope>
    <source>
        <strain evidence="12 13">CBS 12615</strain>
    </source>
</reference>
<evidence type="ECO:0000256" key="1">
    <source>
        <dbReference type="ARBA" id="ARBA00004123"/>
    </source>
</evidence>
<dbReference type="InterPro" id="IPR048338">
    <property type="entry name" value="Mediator_Med16"/>
</dbReference>
<proteinExistence type="inferred from homology"/>
<dbReference type="GO" id="GO:0060261">
    <property type="term" value="P:positive regulation of transcription initiation by RNA polymerase II"/>
    <property type="evidence" value="ECO:0007669"/>
    <property type="project" value="EnsemblFungi"/>
</dbReference>
<dbReference type="GO" id="GO:0032968">
    <property type="term" value="P:positive regulation of transcription elongation by RNA polymerase II"/>
    <property type="evidence" value="ECO:0007669"/>
    <property type="project" value="EnsemblFungi"/>
</dbReference>
<evidence type="ECO:0000259" key="11">
    <source>
        <dbReference type="Pfam" id="PF20719"/>
    </source>
</evidence>
<gene>
    <name evidence="9" type="primary">MED16</name>
    <name evidence="12" type="ORF">LALA0_S05e09582g</name>
</gene>
<keyword evidence="4 9" id="KW-0805">Transcription regulation</keyword>
<evidence type="ECO:0000256" key="6">
    <source>
        <dbReference type="ARBA" id="ARBA00023163"/>
    </source>
</evidence>
<evidence type="ECO:0000256" key="5">
    <source>
        <dbReference type="ARBA" id="ARBA00023159"/>
    </source>
</evidence>
<keyword evidence="7 9" id="KW-0539">Nucleus</keyword>
<dbReference type="GO" id="GO:0070202">
    <property type="term" value="P:regulation of establishment of protein localization to chromosome"/>
    <property type="evidence" value="ECO:0007669"/>
    <property type="project" value="EnsemblFungi"/>
</dbReference>
<dbReference type="AlphaFoldDB" id="A0A0C7N3T3"/>
<dbReference type="PANTHER" id="PTHR13224">
    <property type="entry name" value="THYROID HORMONE RECEPTOR-ASSOCIATED PROTEIN-RELATED"/>
    <property type="match status" value="1"/>
</dbReference>
<feature type="domain" description="Mediator complex subunit Med16 N-terminal" evidence="10">
    <location>
        <begin position="164"/>
        <end position="466"/>
    </location>
</feature>
<accession>A0A0C7N3T3</accession>
<dbReference type="GO" id="GO:0051123">
    <property type="term" value="P:RNA polymerase II preinitiation complex assembly"/>
    <property type="evidence" value="ECO:0007669"/>
    <property type="project" value="EnsemblFungi"/>
</dbReference>
<dbReference type="Pfam" id="PF11635">
    <property type="entry name" value="Med16_N"/>
    <property type="match status" value="1"/>
</dbReference>
<comment type="subunit">
    <text evidence="9">Component of the Mediator complex.</text>
</comment>
<keyword evidence="6 9" id="KW-0804">Transcription</keyword>
<evidence type="ECO:0000256" key="9">
    <source>
        <dbReference type="RuleBase" id="RU364149"/>
    </source>
</evidence>
<comment type="function">
    <text evidence="9">Component of the Mediator complex, a coactivator involved in the regulated transcription of nearly all RNA polymerase II-dependent genes. Mediator functions as a bridge to convey information from gene-specific regulatory proteins to the basal RNA polymerase II transcription machinery. Mediator is recruited to promoters by direct interactions with regulatory proteins and serves as a scaffold for the assembly of a functional preinitiation complex with RNA polymerase II and the general transcription factors.</text>
</comment>
<dbReference type="GO" id="GO:0070847">
    <property type="term" value="C:core mediator complex"/>
    <property type="evidence" value="ECO:0007669"/>
    <property type="project" value="EnsemblFungi"/>
</dbReference>
<protein>
    <recommendedName>
        <fullName evidence="3 9">Mediator of RNA polymerase II transcription subunit 16</fullName>
    </recommendedName>
    <alternativeName>
        <fullName evidence="8 9">Mediator complex subunit 16</fullName>
    </alternativeName>
</protein>
<dbReference type="GO" id="GO:0061629">
    <property type="term" value="F:RNA polymerase II-specific DNA-binding transcription factor binding"/>
    <property type="evidence" value="ECO:0007669"/>
    <property type="project" value="EnsemblFungi"/>
</dbReference>
<dbReference type="Pfam" id="PF20719">
    <property type="entry name" value="Med16_C"/>
    <property type="match status" value="1"/>
</dbReference>
<feature type="domain" description="Mediator complex subunit 16 C-terminal" evidence="11">
    <location>
        <begin position="808"/>
        <end position="935"/>
    </location>
</feature>
<comment type="similarity">
    <text evidence="2 9">Belongs to the Mediator complex subunit 16 family.</text>
</comment>
<dbReference type="InterPro" id="IPR048339">
    <property type="entry name" value="Mediator_Med16_C"/>
</dbReference>
<dbReference type="STRING" id="1245769.A0A0C7N3T3"/>
<dbReference type="GO" id="GO:0016592">
    <property type="term" value="C:mediator complex"/>
    <property type="evidence" value="ECO:0007669"/>
    <property type="project" value="EnsemblFungi"/>
</dbReference>
<evidence type="ECO:0000256" key="8">
    <source>
        <dbReference type="ARBA" id="ARBA00032015"/>
    </source>
</evidence>
<keyword evidence="5 9" id="KW-0010">Activator</keyword>
<dbReference type="Proteomes" id="UP000054304">
    <property type="component" value="Unassembled WGS sequence"/>
</dbReference>
<evidence type="ECO:0000256" key="3">
    <source>
        <dbReference type="ARBA" id="ARBA00019614"/>
    </source>
</evidence>
<evidence type="ECO:0000256" key="2">
    <source>
        <dbReference type="ARBA" id="ARBA00006543"/>
    </source>
</evidence>
<evidence type="ECO:0000256" key="7">
    <source>
        <dbReference type="ARBA" id="ARBA00023242"/>
    </source>
</evidence>
<evidence type="ECO:0000256" key="4">
    <source>
        <dbReference type="ARBA" id="ARBA00023015"/>
    </source>
</evidence>
<keyword evidence="13" id="KW-1185">Reference proteome</keyword>